<gene>
    <name evidence="1" type="ORF">UR35_C0002G0123</name>
</gene>
<comment type="caution">
    <text evidence="1">The sequence shown here is derived from an EMBL/GenBank/DDBJ whole genome shotgun (WGS) entry which is preliminary data.</text>
</comment>
<evidence type="ECO:0000313" key="1">
    <source>
        <dbReference type="EMBL" id="KKP45290.1"/>
    </source>
</evidence>
<proteinExistence type="predicted"/>
<dbReference type="STRING" id="1618566.UR35_C0002G0123"/>
<dbReference type="InterPro" id="IPR024524">
    <property type="entry name" value="DUF3800"/>
</dbReference>
<name>A0A0G0C2A7_9BACT</name>
<dbReference type="EMBL" id="LBOW01000002">
    <property type="protein sequence ID" value="KKP45290.1"/>
    <property type="molecule type" value="Genomic_DNA"/>
</dbReference>
<evidence type="ECO:0000313" key="2">
    <source>
        <dbReference type="Proteomes" id="UP000034778"/>
    </source>
</evidence>
<accession>A0A0G0C2A7</accession>
<dbReference type="Pfam" id="PF12686">
    <property type="entry name" value="DUF3800"/>
    <property type="match status" value="1"/>
</dbReference>
<reference evidence="1 2" key="1">
    <citation type="journal article" date="2015" name="Nature">
        <title>rRNA introns, odd ribosomes, and small enigmatic genomes across a large radiation of phyla.</title>
        <authorList>
            <person name="Brown C.T."/>
            <person name="Hug L.A."/>
            <person name="Thomas B.C."/>
            <person name="Sharon I."/>
            <person name="Castelle C.J."/>
            <person name="Singh A."/>
            <person name="Wilkins M.J."/>
            <person name="Williams K.H."/>
            <person name="Banfield J.F."/>
        </authorList>
    </citation>
    <scope>NUCLEOTIDE SEQUENCE [LARGE SCALE GENOMIC DNA]</scope>
</reference>
<sequence>MSKYYELFIDELGQANPISKQSEVYVLSGCTVEESQRDLLKIQADQIKFKYWGHTDVVFHSREIARNEGSFSIFNKNKSKKKETSNLIFLHFVTWLLGIANAKGKINIESATAEKDRYYLNTFSYFLSPGNKQIDINYKTIQELLTSISFVTKINHDTEEQLADLFAYAAKCKYLRLIKKQTFKIGTYEDKIIKLLDSKLWHLPQLAKEKKMRFYKNIEPFCIIPKM</sequence>
<protein>
    <recommendedName>
        <fullName evidence="3">DUF3800 domain-containing protein</fullName>
    </recommendedName>
</protein>
<evidence type="ECO:0008006" key="3">
    <source>
        <dbReference type="Google" id="ProtNLM"/>
    </source>
</evidence>
<dbReference type="Proteomes" id="UP000034778">
    <property type="component" value="Unassembled WGS sequence"/>
</dbReference>
<organism evidence="1 2">
    <name type="scientific">Candidatus Woesebacteria bacterium GW2011_GWB1_33_22</name>
    <dbReference type="NCBI Taxonomy" id="1618566"/>
    <lineage>
        <taxon>Bacteria</taxon>
        <taxon>Candidatus Woeseibacteriota</taxon>
    </lineage>
</organism>
<dbReference type="AlphaFoldDB" id="A0A0G0C2A7"/>